<organism evidence="9 10">
    <name type="scientific">Mycoplasmopsis phocirhinis</name>
    <dbReference type="NCBI Taxonomy" id="142650"/>
    <lineage>
        <taxon>Bacteria</taxon>
        <taxon>Bacillati</taxon>
        <taxon>Mycoplasmatota</taxon>
        <taxon>Mycoplasmoidales</taxon>
        <taxon>Metamycoplasmataceae</taxon>
        <taxon>Mycoplasmopsis</taxon>
    </lineage>
</organism>
<feature type="domain" description="Alcohol dehydrogenase-like N-terminal" evidence="8">
    <location>
        <begin position="25"/>
        <end position="138"/>
    </location>
</feature>
<evidence type="ECO:0000313" key="10">
    <source>
        <dbReference type="Proteomes" id="UP000289326"/>
    </source>
</evidence>
<dbReference type="PROSITE" id="PS00059">
    <property type="entry name" value="ADH_ZINC"/>
    <property type="match status" value="1"/>
</dbReference>
<comment type="cofactor">
    <cofactor evidence="1 6">
        <name>Zn(2+)</name>
        <dbReference type="ChEBI" id="CHEBI:29105"/>
    </cofactor>
</comment>
<proteinExistence type="inferred from homology"/>
<gene>
    <name evidence="9" type="ORF">EG856_01370</name>
</gene>
<dbReference type="PANTHER" id="PTHR42813">
    <property type="entry name" value="ZINC-TYPE ALCOHOL DEHYDROGENASE-LIKE"/>
    <property type="match status" value="1"/>
</dbReference>
<dbReference type="SUPFAM" id="SSF50129">
    <property type="entry name" value="GroES-like"/>
    <property type="match status" value="1"/>
</dbReference>
<keyword evidence="5" id="KW-0560">Oxidoreductase</keyword>
<evidence type="ECO:0000256" key="1">
    <source>
        <dbReference type="ARBA" id="ARBA00001947"/>
    </source>
</evidence>
<sequence>MKALVYHGDHKISLEMVDKPVIQKPTDAIVKVTKTTICGTDLGIYKGKNPEVASGRILGHEGIGVVESVGEGVSNVKVGDKVLISCITPCGKCDNCRKQLYSHCREEEGGWKFGYMINGTQAEYVRVPFADNSLYKYPDTISDEVAVMLSDALPTGHEIGVKYGNVRPGDSIAIVGAGPVGMGVLLTSQLYSPANIIVVDFDENRLKLAKELGATHTLVPSENLVAEVQKIVGADGVDVAIEAVGMPQTWDTCQKIVKAGGHIAVVGVHGKKVDFDVQNLWIKNLTITTGLVNTNTTPLLINGVSTGKLPVSKLITHKFNLSDMMKAYETFLNAADTKAMKLLIDAEK</sequence>
<dbReference type="Pfam" id="PF08240">
    <property type="entry name" value="ADH_N"/>
    <property type="match status" value="1"/>
</dbReference>
<dbReference type="Gene3D" id="3.40.50.720">
    <property type="entry name" value="NAD(P)-binding Rossmann-like Domain"/>
    <property type="match status" value="1"/>
</dbReference>
<evidence type="ECO:0000259" key="8">
    <source>
        <dbReference type="Pfam" id="PF08240"/>
    </source>
</evidence>
<evidence type="ECO:0000256" key="2">
    <source>
        <dbReference type="ARBA" id="ARBA00008072"/>
    </source>
</evidence>
<dbReference type="SUPFAM" id="SSF51735">
    <property type="entry name" value="NAD(P)-binding Rossmann-fold domains"/>
    <property type="match status" value="1"/>
</dbReference>
<dbReference type="EMBL" id="CP034841">
    <property type="protein sequence ID" value="QBF34988.1"/>
    <property type="molecule type" value="Genomic_DNA"/>
</dbReference>
<dbReference type="KEGG" id="mphi:EG856_01370"/>
<dbReference type="AlphaFoldDB" id="A0A4P6MN56"/>
<dbReference type="InterPro" id="IPR036291">
    <property type="entry name" value="NAD(P)-bd_dom_sf"/>
</dbReference>
<dbReference type="Proteomes" id="UP000289326">
    <property type="component" value="Chromosome"/>
</dbReference>
<reference evidence="9 10" key="1">
    <citation type="submission" date="2019-01" db="EMBL/GenBank/DDBJ databases">
        <title>Complete sequence and annotation of the Mycoplasma phocirhinis strain 852T genome.</title>
        <authorList>
            <person name="Frasca S.Jr."/>
            <person name="Kutish G.F."/>
            <person name="Castellanos Gell J."/>
            <person name="Michaels D.L."/>
            <person name="Brown D.R."/>
        </authorList>
    </citation>
    <scope>NUCLEOTIDE SEQUENCE [LARGE SCALE GENOMIC DNA]</scope>
    <source>
        <strain evidence="9 10">852</strain>
    </source>
</reference>
<protein>
    <submittedName>
        <fullName evidence="9">Alcohol dehydrogenase</fullName>
    </submittedName>
</protein>
<comment type="similarity">
    <text evidence="2 6">Belongs to the zinc-containing alcohol dehydrogenase family.</text>
</comment>
<evidence type="ECO:0000256" key="3">
    <source>
        <dbReference type="ARBA" id="ARBA00022723"/>
    </source>
</evidence>
<dbReference type="Pfam" id="PF00107">
    <property type="entry name" value="ADH_zinc_N"/>
    <property type="match status" value="1"/>
</dbReference>
<accession>A0A4P6MN56</accession>
<feature type="domain" description="Alcohol dehydrogenase-like C-terminal" evidence="7">
    <location>
        <begin position="194"/>
        <end position="296"/>
    </location>
</feature>
<dbReference type="PANTHER" id="PTHR42813:SF4">
    <property type="entry name" value="NADP-DEPENDENT ISOPROPANOL DEHYDROGENASE"/>
    <property type="match status" value="1"/>
</dbReference>
<dbReference type="OrthoDB" id="9769198at2"/>
<evidence type="ECO:0000259" key="7">
    <source>
        <dbReference type="Pfam" id="PF00107"/>
    </source>
</evidence>
<dbReference type="CDD" id="cd08286">
    <property type="entry name" value="FDH_like_ADH2"/>
    <property type="match status" value="1"/>
</dbReference>
<evidence type="ECO:0000313" key="9">
    <source>
        <dbReference type="EMBL" id="QBF34988.1"/>
    </source>
</evidence>
<evidence type="ECO:0000256" key="5">
    <source>
        <dbReference type="ARBA" id="ARBA00023002"/>
    </source>
</evidence>
<evidence type="ECO:0000256" key="6">
    <source>
        <dbReference type="RuleBase" id="RU361277"/>
    </source>
</evidence>
<keyword evidence="4 6" id="KW-0862">Zinc</keyword>
<keyword evidence="10" id="KW-1185">Reference proteome</keyword>
<evidence type="ECO:0000256" key="4">
    <source>
        <dbReference type="ARBA" id="ARBA00022833"/>
    </source>
</evidence>
<dbReference type="InterPro" id="IPR013149">
    <property type="entry name" value="ADH-like_C"/>
</dbReference>
<keyword evidence="3 6" id="KW-0479">Metal-binding</keyword>
<name>A0A4P6MN56_9BACT</name>
<dbReference type="GO" id="GO:0008270">
    <property type="term" value="F:zinc ion binding"/>
    <property type="evidence" value="ECO:0007669"/>
    <property type="project" value="InterPro"/>
</dbReference>
<dbReference type="InterPro" id="IPR013154">
    <property type="entry name" value="ADH-like_N"/>
</dbReference>
<dbReference type="GO" id="GO:0016491">
    <property type="term" value="F:oxidoreductase activity"/>
    <property type="evidence" value="ECO:0007669"/>
    <property type="project" value="UniProtKB-KW"/>
</dbReference>
<dbReference type="Gene3D" id="3.90.180.10">
    <property type="entry name" value="Medium-chain alcohol dehydrogenases, catalytic domain"/>
    <property type="match status" value="1"/>
</dbReference>
<dbReference type="InterPro" id="IPR011032">
    <property type="entry name" value="GroES-like_sf"/>
</dbReference>
<dbReference type="InterPro" id="IPR002328">
    <property type="entry name" value="ADH_Zn_CS"/>
</dbReference>